<dbReference type="Proteomes" id="UP000234950">
    <property type="component" value="Unassembled WGS sequence"/>
</dbReference>
<evidence type="ECO:0000313" key="3">
    <source>
        <dbReference type="EMBL" id="PLS02262.1"/>
    </source>
</evidence>
<dbReference type="PANTHER" id="PTHR31088:SF6">
    <property type="entry name" value="PHAGE SHOCK PROTEIN A"/>
    <property type="match status" value="1"/>
</dbReference>
<dbReference type="InterPro" id="IPR007157">
    <property type="entry name" value="PspA_VIPP1"/>
</dbReference>
<dbReference type="PANTHER" id="PTHR31088">
    <property type="entry name" value="MEMBRANE-ASSOCIATED PROTEIN VIPP1, CHLOROPLASTIC"/>
    <property type="match status" value="1"/>
</dbReference>
<proteinExistence type="inferred from homology"/>
<evidence type="ECO:0000313" key="4">
    <source>
        <dbReference type="Proteomes" id="UP000234950"/>
    </source>
</evidence>
<dbReference type="EMBL" id="PGVE01000077">
    <property type="protein sequence ID" value="PLS02262.1"/>
    <property type="molecule type" value="Genomic_DNA"/>
</dbReference>
<keyword evidence="2" id="KW-0175">Coiled coil</keyword>
<reference evidence="3 4" key="1">
    <citation type="submission" date="2017-11" db="EMBL/GenBank/DDBJ databases">
        <title>Comparitive Functional Genomics of Dry Heat Resistant strains isolated from the Viking Spacecraft.</title>
        <authorList>
            <person name="Seuylemezian A."/>
            <person name="Cooper K."/>
            <person name="Vaishampayan P."/>
        </authorList>
    </citation>
    <scope>NUCLEOTIDE SEQUENCE [LARGE SCALE GENOMIC DNA]</scope>
    <source>
        <strain evidence="3 4">V32-6</strain>
    </source>
</reference>
<comment type="similarity">
    <text evidence="1">Belongs to the PspA/Vipp/IM30 family.</text>
</comment>
<gene>
    <name evidence="3" type="ORF">CVD27_20550</name>
</gene>
<comment type="caution">
    <text evidence="3">The sequence shown here is derived from an EMBL/GenBank/DDBJ whole genome shotgun (WGS) entry which is preliminary data.</text>
</comment>
<feature type="coiled-coil region" evidence="2">
    <location>
        <begin position="61"/>
        <end position="145"/>
    </location>
</feature>
<accession>A0A2N5H9R9</accession>
<organism evidence="3 4">
    <name type="scientific">Neobacillus cucumis</name>
    <dbReference type="NCBI Taxonomy" id="1740721"/>
    <lineage>
        <taxon>Bacteria</taxon>
        <taxon>Bacillati</taxon>
        <taxon>Bacillota</taxon>
        <taxon>Bacilli</taxon>
        <taxon>Bacillales</taxon>
        <taxon>Bacillaceae</taxon>
        <taxon>Neobacillus</taxon>
    </lineage>
</organism>
<protein>
    <submittedName>
        <fullName evidence="3">Modulator protein</fullName>
    </submittedName>
</protein>
<evidence type="ECO:0000256" key="1">
    <source>
        <dbReference type="ARBA" id="ARBA00043985"/>
    </source>
</evidence>
<dbReference type="OrthoDB" id="2366053at2"/>
<evidence type="ECO:0000256" key="2">
    <source>
        <dbReference type="SAM" id="Coils"/>
    </source>
</evidence>
<dbReference type="AlphaFoldDB" id="A0A2N5H9R9"/>
<sequence>MANLLTRMKDIIVADINEALNQKETQNPIAMLNQYLRECERETEKAGKLVGRQVKLRDEFAREYSEAIQLAEKRKHQAEVASSAGETELYQFAAAEQQLYEERAKRLKASLTEVTAQLSELERKHEEMKRRVKDMQIRRMELMGRENVTRANLQMNQVLEADSSSTKSFAKFKEIEGYLDRLEQKVKSTFFSSTIDERIAQLEKEQEK</sequence>
<name>A0A2N5H9R9_9BACI</name>
<dbReference type="Pfam" id="PF04012">
    <property type="entry name" value="PspA_IM30"/>
    <property type="match status" value="1"/>
</dbReference>
<dbReference type="RefSeq" id="WP_101649984.1">
    <property type="nucleotide sequence ID" value="NZ_PGVE01000077.1"/>
</dbReference>
<keyword evidence="4" id="KW-1185">Reference proteome</keyword>